<keyword evidence="2" id="KW-0614">Plasmid</keyword>
<dbReference type="RefSeq" id="WP_023190108.1">
    <property type="nucleotide sequence ID" value="NC_022599.1"/>
</dbReference>
<feature type="region of interest" description="Disordered" evidence="1">
    <location>
        <begin position="1"/>
        <end position="52"/>
    </location>
</feature>
<sequence length="110" mass="12075">MSDKRSLLNGNNSMFSQNAPQRGPSSAAAMSPADGAGTSTPAPEVVKKTPRQQVKFYAEQEPYEEFKRAHRILQVYDESLGSLSDHLNRLMVEETARINREHGGAGDRAS</sequence>
<reference evidence="2" key="1">
    <citation type="journal article" date="2013" name="Genome Announc.">
        <title>First complete sequence of a giant linear plasmid from a micrococcus strain isolated from an extremely high-altitude lake.</title>
        <authorList>
            <person name="Dib J.R."/>
            <person name="Schuldes J."/>
            <person name="Thurmer A."/>
            <person name="Farias M.E."/>
            <person name="Daniel R."/>
            <person name="Meinhardt F."/>
        </authorList>
    </citation>
    <scope>NUCLEOTIDE SEQUENCE</scope>
    <source>
        <strain evidence="2">V7</strain>
        <plasmid evidence="2">pLMV7</plasmid>
    </source>
</reference>
<organism evidence="2">
    <name type="scientific">Micrococcus sp. V7</name>
    <dbReference type="NCBI Taxonomy" id="404582"/>
    <lineage>
        <taxon>Bacteria</taxon>
        <taxon>Bacillati</taxon>
        <taxon>Actinomycetota</taxon>
        <taxon>Actinomycetes</taxon>
        <taxon>Micrococcales</taxon>
        <taxon>Micrococcaceae</taxon>
        <taxon>Micrococcus</taxon>
    </lineage>
</organism>
<proteinExistence type="predicted"/>
<evidence type="ECO:0000256" key="1">
    <source>
        <dbReference type="SAM" id="MobiDB-lite"/>
    </source>
</evidence>
<evidence type="ECO:0000313" key="2">
    <source>
        <dbReference type="EMBL" id="AGY35472.1"/>
    </source>
</evidence>
<name>U5NVV6_9MICC</name>
<feature type="compositionally biased region" description="Polar residues" evidence="1">
    <location>
        <begin position="8"/>
        <end position="24"/>
    </location>
</feature>
<accession>U5NVV6</accession>
<dbReference type="AlphaFoldDB" id="U5NVV6"/>
<gene>
    <name evidence="2" type="ORF">LMV7_p00510</name>
</gene>
<geneLocation type="plasmid" evidence="2">
    <name>pLMV7</name>
</geneLocation>
<protein>
    <submittedName>
        <fullName evidence="2">Uncharacterized protein</fullName>
    </submittedName>
</protein>
<dbReference type="EMBL" id="KF577591">
    <property type="protein sequence ID" value="AGY35472.1"/>
    <property type="molecule type" value="Genomic_DNA"/>
</dbReference>